<name>A0A365YEI6_9MICC</name>
<keyword evidence="3" id="KW-1185">Reference proteome</keyword>
<dbReference type="AlphaFoldDB" id="A0A365YEI6"/>
<dbReference type="Proteomes" id="UP000252167">
    <property type="component" value="Unassembled WGS sequence"/>
</dbReference>
<accession>A0A365YEI6</accession>
<dbReference type="PROSITE" id="PS51257">
    <property type="entry name" value="PROKAR_LIPOPROTEIN"/>
    <property type="match status" value="1"/>
</dbReference>
<comment type="caution">
    <text evidence="2">The sequence shown here is derived from an EMBL/GenBank/DDBJ whole genome shotgun (WGS) entry which is preliminary data.</text>
</comment>
<gene>
    <name evidence="2" type="ORF">C1H84_10785</name>
</gene>
<proteinExistence type="predicted"/>
<sequence>MSIHRRTLAGLMAGGCLILTACAPAGAHLSTQTDASSMACTPSDGQGQIAIAQVHIHADGSRPVLIREVTPKKSDNVQIESFGVIPDGEEGFRGVSLPSDPDAQISTNHEAAAGEHATVQLVVALVSPLKSGVVESVELEYDDLGRTGSETVTAGLRAQVFPAGEAVPDDSMCTMSGE</sequence>
<protein>
    <submittedName>
        <fullName evidence="2">Uncharacterized protein</fullName>
    </submittedName>
</protein>
<evidence type="ECO:0000313" key="3">
    <source>
        <dbReference type="Proteomes" id="UP000252167"/>
    </source>
</evidence>
<organism evidence="2 3">
    <name type="scientific">Glutamicibacter soli</name>
    <dbReference type="NCBI Taxonomy" id="453836"/>
    <lineage>
        <taxon>Bacteria</taxon>
        <taxon>Bacillati</taxon>
        <taxon>Actinomycetota</taxon>
        <taxon>Actinomycetes</taxon>
        <taxon>Micrococcales</taxon>
        <taxon>Micrococcaceae</taxon>
        <taxon>Glutamicibacter</taxon>
    </lineage>
</organism>
<reference evidence="2 3" key="1">
    <citation type="submission" date="2018-01" db="EMBL/GenBank/DDBJ databases">
        <title>Glutamicibacter soli strain NHPC-3 Whole genome sequence and assembly.</title>
        <authorList>
            <person name="Choudhury P."/>
            <person name="Gupta D."/>
            <person name="Sengupta K."/>
            <person name="Jawed A."/>
            <person name="Sultana N."/>
            <person name="Saha P."/>
        </authorList>
    </citation>
    <scope>NUCLEOTIDE SEQUENCE [LARGE SCALE GENOMIC DNA]</scope>
    <source>
        <strain evidence="2 3">NHPC-3</strain>
    </source>
</reference>
<feature type="signal peptide" evidence="1">
    <location>
        <begin position="1"/>
        <end position="27"/>
    </location>
</feature>
<evidence type="ECO:0000256" key="1">
    <source>
        <dbReference type="SAM" id="SignalP"/>
    </source>
</evidence>
<feature type="chain" id="PRO_5016578123" evidence="1">
    <location>
        <begin position="28"/>
        <end position="178"/>
    </location>
</feature>
<evidence type="ECO:0000313" key="2">
    <source>
        <dbReference type="EMBL" id="RBM00434.1"/>
    </source>
</evidence>
<keyword evidence="1" id="KW-0732">Signal</keyword>
<dbReference type="EMBL" id="POAF01000005">
    <property type="protein sequence ID" value="RBM00434.1"/>
    <property type="molecule type" value="Genomic_DNA"/>
</dbReference>